<keyword evidence="1" id="KW-0472">Membrane</keyword>
<evidence type="ECO:0000313" key="3">
    <source>
        <dbReference type="Proteomes" id="UP000305948"/>
    </source>
</evidence>
<feature type="non-terminal residue" evidence="2">
    <location>
        <position position="78"/>
    </location>
</feature>
<organism evidence="2 3">
    <name type="scientific">Heliocybe sulcata</name>
    <dbReference type="NCBI Taxonomy" id="5364"/>
    <lineage>
        <taxon>Eukaryota</taxon>
        <taxon>Fungi</taxon>
        <taxon>Dikarya</taxon>
        <taxon>Basidiomycota</taxon>
        <taxon>Agaricomycotina</taxon>
        <taxon>Agaricomycetes</taxon>
        <taxon>Gloeophyllales</taxon>
        <taxon>Gloeophyllaceae</taxon>
        <taxon>Heliocybe</taxon>
    </lineage>
</organism>
<evidence type="ECO:0000256" key="1">
    <source>
        <dbReference type="SAM" id="Phobius"/>
    </source>
</evidence>
<name>A0A5C3NH40_9AGAM</name>
<proteinExistence type="predicted"/>
<evidence type="ECO:0000313" key="2">
    <source>
        <dbReference type="EMBL" id="TFK55806.1"/>
    </source>
</evidence>
<accession>A0A5C3NH40</accession>
<keyword evidence="1" id="KW-1133">Transmembrane helix</keyword>
<reference evidence="2 3" key="1">
    <citation type="journal article" date="2019" name="Nat. Ecol. Evol.">
        <title>Megaphylogeny resolves global patterns of mushroom evolution.</title>
        <authorList>
            <person name="Varga T."/>
            <person name="Krizsan K."/>
            <person name="Foldi C."/>
            <person name="Dima B."/>
            <person name="Sanchez-Garcia M."/>
            <person name="Sanchez-Ramirez S."/>
            <person name="Szollosi G.J."/>
            <person name="Szarkandi J.G."/>
            <person name="Papp V."/>
            <person name="Albert L."/>
            <person name="Andreopoulos W."/>
            <person name="Angelini C."/>
            <person name="Antonin V."/>
            <person name="Barry K.W."/>
            <person name="Bougher N.L."/>
            <person name="Buchanan P."/>
            <person name="Buyck B."/>
            <person name="Bense V."/>
            <person name="Catcheside P."/>
            <person name="Chovatia M."/>
            <person name="Cooper J."/>
            <person name="Damon W."/>
            <person name="Desjardin D."/>
            <person name="Finy P."/>
            <person name="Geml J."/>
            <person name="Haridas S."/>
            <person name="Hughes K."/>
            <person name="Justo A."/>
            <person name="Karasinski D."/>
            <person name="Kautmanova I."/>
            <person name="Kiss B."/>
            <person name="Kocsube S."/>
            <person name="Kotiranta H."/>
            <person name="LaButti K.M."/>
            <person name="Lechner B.E."/>
            <person name="Liimatainen K."/>
            <person name="Lipzen A."/>
            <person name="Lukacs Z."/>
            <person name="Mihaltcheva S."/>
            <person name="Morgado L.N."/>
            <person name="Niskanen T."/>
            <person name="Noordeloos M.E."/>
            <person name="Ohm R.A."/>
            <person name="Ortiz-Santana B."/>
            <person name="Ovrebo C."/>
            <person name="Racz N."/>
            <person name="Riley R."/>
            <person name="Savchenko A."/>
            <person name="Shiryaev A."/>
            <person name="Soop K."/>
            <person name="Spirin V."/>
            <person name="Szebenyi C."/>
            <person name="Tomsovsky M."/>
            <person name="Tulloss R.E."/>
            <person name="Uehling J."/>
            <person name="Grigoriev I.V."/>
            <person name="Vagvolgyi C."/>
            <person name="Papp T."/>
            <person name="Martin F.M."/>
            <person name="Miettinen O."/>
            <person name="Hibbett D.S."/>
            <person name="Nagy L.G."/>
        </authorList>
    </citation>
    <scope>NUCLEOTIDE SEQUENCE [LARGE SCALE GENOMIC DNA]</scope>
    <source>
        <strain evidence="2 3">OMC1185</strain>
    </source>
</reference>
<feature type="transmembrane region" description="Helical" evidence="1">
    <location>
        <begin position="48"/>
        <end position="73"/>
    </location>
</feature>
<sequence>MPQLSVINLSKAVSTKRIINQKLPMYEISDDTYPLCISIERSIICCKLLLQFLWVFHLPITSAFIPVLAYVSVYDNAA</sequence>
<dbReference type="Proteomes" id="UP000305948">
    <property type="component" value="Unassembled WGS sequence"/>
</dbReference>
<dbReference type="AlphaFoldDB" id="A0A5C3NH40"/>
<gene>
    <name evidence="2" type="ORF">OE88DRAFT_1652290</name>
</gene>
<keyword evidence="3" id="KW-1185">Reference proteome</keyword>
<keyword evidence="1" id="KW-0812">Transmembrane</keyword>
<dbReference type="EMBL" id="ML213504">
    <property type="protein sequence ID" value="TFK55806.1"/>
    <property type="molecule type" value="Genomic_DNA"/>
</dbReference>
<protein>
    <submittedName>
        <fullName evidence="2">Uncharacterized protein</fullName>
    </submittedName>
</protein>